<accession>A0A164PC84</accession>
<feature type="transmembrane region" description="Helical" evidence="1">
    <location>
        <begin position="63"/>
        <end position="87"/>
    </location>
</feature>
<dbReference type="EMBL" id="KV419435">
    <property type="protein sequence ID" value="KZS88579.1"/>
    <property type="molecule type" value="Genomic_DNA"/>
</dbReference>
<reference evidence="2 3" key="1">
    <citation type="journal article" date="2016" name="Mol. Biol. Evol.">
        <title>Comparative Genomics of Early-Diverging Mushroom-Forming Fungi Provides Insights into the Origins of Lignocellulose Decay Capabilities.</title>
        <authorList>
            <person name="Nagy L.G."/>
            <person name="Riley R."/>
            <person name="Tritt A."/>
            <person name="Adam C."/>
            <person name="Daum C."/>
            <person name="Floudas D."/>
            <person name="Sun H."/>
            <person name="Yadav J.S."/>
            <person name="Pangilinan J."/>
            <person name="Larsson K.H."/>
            <person name="Matsuura K."/>
            <person name="Barry K."/>
            <person name="Labutti K."/>
            <person name="Kuo R."/>
            <person name="Ohm R.A."/>
            <person name="Bhattacharya S.S."/>
            <person name="Shirouzu T."/>
            <person name="Yoshinaga Y."/>
            <person name="Martin F.M."/>
            <person name="Grigoriev I.V."/>
            <person name="Hibbett D.S."/>
        </authorList>
    </citation>
    <scope>NUCLEOTIDE SEQUENCE [LARGE SCALE GENOMIC DNA]</scope>
    <source>
        <strain evidence="2 3">HHB9708</strain>
    </source>
</reference>
<gene>
    <name evidence="2" type="ORF">SISNIDRAFT_257637</name>
</gene>
<evidence type="ECO:0000313" key="3">
    <source>
        <dbReference type="Proteomes" id="UP000076722"/>
    </source>
</evidence>
<name>A0A164PC84_9AGAM</name>
<evidence type="ECO:0000313" key="2">
    <source>
        <dbReference type="EMBL" id="KZS88579.1"/>
    </source>
</evidence>
<proteinExistence type="predicted"/>
<organism evidence="2 3">
    <name type="scientific">Sistotremastrum niveocremeum HHB9708</name>
    <dbReference type="NCBI Taxonomy" id="1314777"/>
    <lineage>
        <taxon>Eukaryota</taxon>
        <taxon>Fungi</taxon>
        <taxon>Dikarya</taxon>
        <taxon>Basidiomycota</taxon>
        <taxon>Agaricomycotina</taxon>
        <taxon>Agaricomycetes</taxon>
        <taxon>Sistotremastrales</taxon>
        <taxon>Sistotremastraceae</taxon>
        <taxon>Sertulicium</taxon>
        <taxon>Sertulicium niveocremeum</taxon>
    </lineage>
</organism>
<protein>
    <submittedName>
        <fullName evidence="2">Uncharacterized protein</fullName>
    </submittedName>
</protein>
<dbReference type="AlphaFoldDB" id="A0A164PC84"/>
<keyword evidence="1" id="KW-0812">Transmembrane</keyword>
<sequence length="93" mass="10394">MQHKASQDDKSASYFKIYGSPHPLALPLCLGVQLSVVHALDLKVSQLCEFDISRSRTQERRQIAISCILLLISPPVAVNFELLLPIVPVIRQE</sequence>
<evidence type="ECO:0000256" key="1">
    <source>
        <dbReference type="SAM" id="Phobius"/>
    </source>
</evidence>
<dbReference type="Proteomes" id="UP000076722">
    <property type="component" value="Unassembled WGS sequence"/>
</dbReference>
<keyword evidence="1" id="KW-1133">Transmembrane helix</keyword>
<keyword evidence="1" id="KW-0472">Membrane</keyword>
<keyword evidence="3" id="KW-1185">Reference proteome</keyword>